<proteinExistence type="predicted"/>
<accession>A0ABR4H5K2</accession>
<organism evidence="7 8">
    <name type="scientific">Aspergillus granulosus</name>
    <dbReference type="NCBI Taxonomy" id="176169"/>
    <lineage>
        <taxon>Eukaryota</taxon>
        <taxon>Fungi</taxon>
        <taxon>Dikarya</taxon>
        <taxon>Ascomycota</taxon>
        <taxon>Pezizomycotina</taxon>
        <taxon>Eurotiomycetes</taxon>
        <taxon>Eurotiomycetidae</taxon>
        <taxon>Eurotiales</taxon>
        <taxon>Aspergillaceae</taxon>
        <taxon>Aspergillus</taxon>
        <taxon>Aspergillus subgen. Nidulantes</taxon>
    </lineage>
</organism>
<keyword evidence="8" id="KW-1185">Reference proteome</keyword>
<feature type="region of interest" description="Disordered" evidence="5">
    <location>
        <begin position="65"/>
        <end position="85"/>
    </location>
</feature>
<evidence type="ECO:0000259" key="6">
    <source>
        <dbReference type="PROSITE" id="PS50048"/>
    </source>
</evidence>
<dbReference type="PROSITE" id="PS50048">
    <property type="entry name" value="ZN2_CY6_FUNGAL_2"/>
    <property type="match status" value="1"/>
</dbReference>
<dbReference type="SMART" id="SM00066">
    <property type="entry name" value="GAL4"/>
    <property type="match status" value="1"/>
</dbReference>
<sequence>MKRSAPHVAAPSDRVSFQQPVSCQFCRGRKLKCNRGRPCFKCSSRNHECVYESGLFTDQYKKLGRVLTSRSRPKPSTSTSSTTQR</sequence>
<dbReference type="Proteomes" id="UP001610334">
    <property type="component" value="Unassembled WGS sequence"/>
</dbReference>
<keyword evidence="2" id="KW-0238">DNA-binding</keyword>
<evidence type="ECO:0000256" key="1">
    <source>
        <dbReference type="ARBA" id="ARBA00023015"/>
    </source>
</evidence>
<feature type="compositionally biased region" description="Low complexity" evidence="5">
    <location>
        <begin position="68"/>
        <end position="85"/>
    </location>
</feature>
<dbReference type="InterPro" id="IPR001138">
    <property type="entry name" value="Zn2Cys6_DnaBD"/>
</dbReference>
<keyword evidence="1" id="KW-0805">Transcription regulation</keyword>
<dbReference type="SUPFAM" id="SSF57701">
    <property type="entry name" value="Zn2/Cys6 DNA-binding domain"/>
    <property type="match status" value="1"/>
</dbReference>
<name>A0ABR4H5K2_9EURO</name>
<dbReference type="CDD" id="cd00067">
    <property type="entry name" value="GAL4"/>
    <property type="match status" value="1"/>
</dbReference>
<evidence type="ECO:0000313" key="8">
    <source>
        <dbReference type="Proteomes" id="UP001610334"/>
    </source>
</evidence>
<keyword evidence="4" id="KW-0539">Nucleus</keyword>
<evidence type="ECO:0000256" key="5">
    <source>
        <dbReference type="SAM" id="MobiDB-lite"/>
    </source>
</evidence>
<dbReference type="Gene3D" id="4.10.240.10">
    <property type="entry name" value="Zn(2)-C6 fungal-type DNA-binding domain"/>
    <property type="match status" value="1"/>
</dbReference>
<feature type="domain" description="Zn(2)-C6 fungal-type" evidence="6">
    <location>
        <begin position="22"/>
        <end position="51"/>
    </location>
</feature>
<comment type="caution">
    <text evidence="7">The sequence shown here is derived from an EMBL/GenBank/DDBJ whole genome shotgun (WGS) entry which is preliminary data.</text>
</comment>
<keyword evidence="3" id="KW-0804">Transcription</keyword>
<dbReference type="Pfam" id="PF00172">
    <property type="entry name" value="Zn_clus"/>
    <property type="match status" value="1"/>
</dbReference>
<gene>
    <name evidence="7" type="ORF">BJX63DRAFT_303906</name>
</gene>
<reference evidence="7 8" key="1">
    <citation type="submission" date="2024-07" db="EMBL/GenBank/DDBJ databases">
        <title>Section-level genome sequencing and comparative genomics of Aspergillus sections Usti and Cavernicolus.</title>
        <authorList>
            <consortium name="Lawrence Berkeley National Laboratory"/>
            <person name="Nybo J.L."/>
            <person name="Vesth T.C."/>
            <person name="Theobald S."/>
            <person name="Frisvad J.C."/>
            <person name="Larsen T.O."/>
            <person name="Kjaerboelling I."/>
            <person name="Rothschild-Mancinelli K."/>
            <person name="Lyhne E.K."/>
            <person name="Kogle M.E."/>
            <person name="Barry K."/>
            <person name="Clum A."/>
            <person name="Na H."/>
            <person name="Ledsgaard L."/>
            <person name="Lin J."/>
            <person name="Lipzen A."/>
            <person name="Kuo A."/>
            <person name="Riley R."/>
            <person name="Mondo S."/>
            <person name="Labutti K."/>
            <person name="Haridas S."/>
            <person name="Pangalinan J."/>
            <person name="Salamov A.A."/>
            <person name="Simmons B.A."/>
            <person name="Magnuson J.K."/>
            <person name="Chen J."/>
            <person name="Drula E."/>
            <person name="Henrissat B."/>
            <person name="Wiebenga A."/>
            <person name="Lubbers R.J."/>
            <person name="Gomes A.C."/>
            <person name="Makela M.R."/>
            <person name="Stajich J."/>
            <person name="Grigoriev I.V."/>
            <person name="Mortensen U.H."/>
            <person name="De Vries R.P."/>
            <person name="Baker S.E."/>
            <person name="Andersen M.R."/>
        </authorList>
    </citation>
    <scope>NUCLEOTIDE SEQUENCE [LARGE SCALE GENOMIC DNA]</scope>
    <source>
        <strain evidence="7 8">CBS 588.65</strain>
    </source>
</reference>
<evidence type="ECO:0000256" key="2">
    <source>
        <dbReference type="ARBA" id="ARBA00023125"/>
    </source>
</evidence>
<dbReference type="InterPro" id="IPR036864">
    <property type="entry name" value="Zn2-C6_fun-type_DNA-bd_sf"/>
</dbReference>
<dbReference type="EMBL" id="JBFXLT010000067">
    <property type="protein sequence ID" value="KAL2810736.1"/>
    <property type="molecule type" value="Genomic_DNA"/>
</dbReference>
<protein>
    <recommendedName>
        <fullName evidence="6">Zn(2)-C6 fungal-type domain-containing protein</fullName>
    </recommendedName>
</protein>
<evidence type="ECO:0000256" key="3">
    <source>
        <dbReference type="ARBA" id="ARBA00023163"/>
    </source>
</evidence>
<dbReference type="PROSITE" id="PS00463">
    <property type="entry name" value="ZN2_CY6_FUNGAL_1"/>
    <property type="match status" value="1"/>
</dbReference>
<evidence type="ECO:0000313" key="7">
    <source>
        <dbReference type="EMBL" id="KAL2810736.1"/>
    </source>
</evidence>
<evidence type="ECO:0000256" key="4">
    <source>
        <dbReference type="ARBA" id="ARBA00023242"/>
    </source>
</evidence>